<evidence type="ECO:0000313" key="16">
    <source>
        <dbReference type="Proteomes" id="UP000694382"/>
    </source>
</evidence>
<keyword evidence="12" id="KW-0539">Nucleus</keyword>
<reference evidence="15" key="1">
    <citation type="submission" date="2020-02" db="EMBL/GenBank/DDBJ databases">
        <authorList>
            <person name="Enbody D E."/>
            <person name="Pettersson E M."/>
        </authorList>
    </citation>
    <scope>NUCLEOTIDE SEQUENCE [LARGE SCALE GENOMIC DNA]</scope>
</reference>
<evidence type="ECO:0000256" key="10">
    <source>
        <dbReference type="ARBA" id="ARBA00023054"/>
    </source>
</evidence>
<organism evidence="15 16">
    <name type="scientific">Geospiza parvula</name>
    <name type="common">Small tree-finch</name>
    <name type="synonym">Camarhynchus parvulus</name>
    <dbReference type="NCBI Taxonomy" id="87175"/>
    <lineage>
        <taxon>Eukaryota</taxon>
        <taxon>Metazoa</taxon>
        <taxon>Chordata</taxon>
        <taxon>Craniata</taxon>
        <taxon>Vertebrata</taxon>
        <taxon>Euteleostomi</taxon>
        <taxon>Archelosauria</taxon>
        <taxon>Archosauria</taxon>
        <taxon>Dinosauria</taxon>
        <taxon>Saurischia</taxon>
        <taxon>Theropoda</taxon>
        <taxon>Coelurosauria</taxon>
        <taxon>Aves</taxon>
        <taxon>Neognathae</taxon>
        <taxon>Neoaves</taxon>
        <taxon>Telluraves</taxon>
        <taxon>Australaves</taxon>
        <taxon>Passeriformes</taxon>
        <taxon>Thraupidae</taxon>
        <taxon>Camarhynchus</taxon>
    </lineage>
</organism>
<dbReference type="Gene3D" id="3.30.160.60">
    <property type="entry name" value="Classic Zinc Finger"/>
    <property type="match status" value="1"/>
</dbReference>
<keyword evidence="6" id="KW-0808">Transferase</keyword>
<feature type="coiled-coil region" evidence="13">
    <location>
        <begin position="179"/>
        <end position="206"/>
    </location>
</feature>
<dbReference type="CDD" id="cd19831">
    <property type="entry name" value="Bbox2_MuRF1_C-II"/>
    <property type="match status" value="1"/>
</dbReference>
<reference evidence="15" key="2">
    <citation type="submission" date="2025-08" db="UniProtKB">
        <authorList>
            <consortium name="Ensembl"/>
        </authorList>
    </citation>
    <scope>IDENTIFICATION</scope>
</reference>
<name>A0A8C3Q6H6_GEOPR</name>
<dbReference type="Pfam" id="PF13445">
    <property type="entry name" value="zf-RING_UBOX"/>
    <property type="match status" value="1"/>
</dbReference>
<dbReference type="PROSITE" id="PS51262">
    <property type="entry name" value="COS"/>
    <property type="match status" value="1"/>
</dbReference>
<keyword evidence="11" id="KW-0514">Muscle protein</keyword>
<dbReference type="InterPro" id="IPR017907">
    <property type="entry name" value="Znf_RING_CS"/>
</dbReference>
<dbReference type="SMART" id="SM00184">
    <property type="entry name" value="RING"/>
    <property type="match status" value="1"/>
</dbReference>
<protein>
    <recommendedName>
        <fullName evidence="4">RING-type E3 ubiquitin transferase</fullName>
        <ecNumber evidence="4">2.3.2.27</ecNumber>
    </recommendedName>
</protein>
<evidence type="ECO:0000256" key="12">
    <source>
        <dbReference type="ARBA" id="ARBA00023242"/>
    </source>
</evidence>
<dbReference type="GO" id="GO:0061630">
    <property type="term" value="F:ubiquitin protein ligase activity"/>
    <property type="evidence" value="ECO:0007669"/>
    <property type="project" value="UniProtKB-EC"/>
</dbReference>
<dbReference type="GO" id="GO:0008270">
    <property type="term" value="F:zinc ion binding"/>
    <property type="evidence" value="ECO:0007669"/>
    <property type="project" value="UniProtKB-KW"/>
</dbReference>
<evidence type="ECO:0000256" key="1">
    <source>
        <dbReference type="ARBA" id="ARBA00000900"/>
    </source>
</evidence>
<keyword evidence="16" id="KW-1185">Reference proteome</keyword>
<dbReference type="SUPFAM" id="SSF57845">
    <property type="entry name" value="B-box zinc-binding domain"/>
    <property type="match status" value="1"/>
</dbReference>
<dbReference type="InterPro" id="IPR050617">
    <property type="entry name" value="E3_ligase_FN3/SPRY"/>
</dbReference>
<dbReference type="AlphaFoldDB" id="A0A8C3Q6H6"/>
<keyword evidence="10 13" id="KW-0175">Coiled coil</keyword>
<dbReference type="PANTHER" id="PTHR24099:SF17">
    <property type="entry name" value="TRIPARTITE MOTIF CONTAINING 55"/>
    <property type="match status" value="1"/>
</dbReference>
<reference evidence="15" key="3">
    <citation type="submission" date="2025-09" db="UniProtKB">
        <authorList>
            <consortium name="Ensembl"/>
        </authorList>
    </citation>
    <scope>IDENTIFICATION</scope>
</reference>
<evidence type="ECO:0000256" key="4">
    <source>
        <dbReference type="ARBA" id="ARBA00012483"/>
    </source>
</evidence>
<dbReference type="EC" id="2.3.2.27" evidence="4"/>
<dbReference type="GO" id="GO:0005634">
    <property type="term" value="C:nucleus"/>
    <property type="evidence" value="ECO:0007669"/>
    <property type="project" value="UniProtKB-SubCell"/>
</dbReference>
<dbReference type="InterPro" id="IPR000315">
    <property type="entry name" value="Znf_B-box"/>
</dbReference>
<dbReference type="GO" id="GO:0070507">
    <property type="term" value="P:regulation of microtubule cytoskeleton organization"/>
    <property type="evidence" value="ECO:0007669"/>
    <property type="project" value="TreeGrafter"/>
</dbReference>
<dbReference type="Pfam" id="PF00643">
    <property type="entry name" value="zf-B_box"/>
    <property type="match status" value="1"/>
</dbReference>
<dbReference type="PROSITE" id="PS00518">
    <property type="entry name" value="ZF_RING_1"/>
    <property type="match status" value="1"/>
</dbReference>
<dbReference type="InterPro" id="IPR013083">
    <property type="entry name" value="Znf_RING/FYVE/PHD"/>
</dbReference>
<dbReference type="Gene3D" id="3.30.40.10">
    <property type="entry name" value="Zinc/RING finger domain, C3HC4 (zinc finger)"/>
    <property type="match status" value="1"/>
</dbReference>
<evidence type="ECO:0000256" key="3">
    <source>
        <dbReference type="ARBA" id="ARBA00004496"/>
    </source>
</evidence>
<evidence type="ECO:0000256" key="7">
    <source>
        <dbReference type="ARBA" id="ARBA00022723"/>
    </source>
</evidence>
<dbReference type="PROSITE" id="PS50119">
    <property type="entry name" value="ZF_BBOX"/>
    <property type="match status" value="1"/>
</dbReference>
<evidence type="ECO:0000313" key="15">
    <source>
        <dbReference type="Ensembl" id="ENSCPVP00000007096.1"/>
    </source>
</evidence>
<evidence type="ECO:0000256" key="9">
    <source>
        <dbReference type="ARBA" id="ARBA00022833"/>
    </source>
</evidence>
<evidence type="ECO:0000256" key="14">
    <source>
        <dbReference type="SAM" id="MobiDB-lite"/>
    </source>
</evidence>
<dbReference type="PROSITE" id="PS50089">
    <property type="entry name" value="ZF_RING_2"/>
    <property type="match status" value="1"/>
</dbReference>
<dbReference type="Ensembl" id="ENSCPVT00000007371.2">
    <property type="protein sequence ID" value="ENSCPVP00000007096.1"/>
    <property type="gene ID" value="ENSCPVG00000005217.2"/>
</dbReference>
<keyword evidence="7" id="KW-0479">Metal-binding</keyword>
<dbReference type="FunFam" id="3.30.40.10:FF:000014">
    <property type="entry name" value="probable E3 ubiquitin-protein ligase MID2"/>
    <property type="match status" value="1"/>
</dbReference>
<dbReference type="PANTHER" id="PTHR24099">
    <property type="entry name" value="E3 UBIQUITIN-PROTEIN LIGASE TRIM36-RELATED"/>
    <property type="match status" value="1"/>
</dbReference>
<keyword evidence="5" id="KW-0963">Cytoplasm</keyword>
<sequence length="455" mass="49944">MDFQAGILQDGSPMESLEKQLICPICLEMFSKPVVILPCQHNLCRKCANDVFQAANPYWQSRGSLISGGRFRCPSCRHEVLLDRHGVYGLQRNLLVENIIDIYKQECSSRPLKKGEHPMCKEHEDERINIYCVTCEVPTCSMCKVFGAHKDCEVAPLQSVFQGQKTELNNCISMLVAGNDRIQTIISQLEDSCQSTEENSEAAKRELCARFDALAALLEEKKAELLQRICREQADKTAFIQSLIRQYKEQLEKSSRLVETAIQAAEETGGAAFLMNAKQLIKTIVEASKGARLDKIEPGYESMDAFSVSLEHLTEAVHALDFEPAEEDEEYFDGEEEEEVEENAAPERTAMGKGQSTAEPTSPGACSTHGGALGAWALLPHPILSLGSFPVARATLETPPGTGCPATPLGWGGHRAGPGSLASRPCSSTGHFSIRVQTGQSRTFCNSLVLYIIVT</sequence>
<feature type="region of interest" description="Disordered" evidence="14">
    <location>
        <begin position="323"/>
        <end position="366"/>
    </location>
</feature>
<dbReference type="SMART" id="SM00336">
    <property type="entry name" value="BBOX"/>
    <property type="match status" value="1"/>
</dbReference>
<evidence type="ECO:0000256" key="5">
    <source>
        <dbReference type="ARBA" id="ARBA00022490"/>
    </source>
</evidence>
<dbReference type="InterPro" id="IPR027370">
    <property type="entry name" value="Znf-RING_euk"/>
</dbReference>
<evidence type="ECO:0000256" key="13">
    <source>
        <dbReference type="SAM" id="Coils"/>
    </source>
</evidence>
<comment type="catalytic activity">
    <reaction evidence="1">
        <text>S-ubiquitinyl-[E2 ubiquitin-conjugating enzyme]-L-cysteine + [acceptor protein]-L-lysine = [E2 ubiquitin-conjugating enzyme]-L-cysteine + N(6)-ubiquitinyl-[acceptor protein]-L-lysine.</text>
        <dbReference type="EC" id="2.3.2.27"/>
    </reaction>
</comment>
<evidence type="ECO:0000256" key="2">
    <source>
        <dbReference type="ARBA" id="ARBA00004123"/>
    </source>
</evidence>
<keyword evidence="9" id="KW-0862">Zinc</keyword>
<comment type="subcellular location">
    <subcellularLocation>
        <location evidence="3">Cytoplasm</location>
    </subcellularLocation>
    <subcellularLocation>
        <location evidence="2">Nucleus</location>
    </subcellularLocation>
</comment>
<dbReference type="InterPro" id="IPR001841">
    <property type="entry name" value="Znf_RING"/>
</dbReference>
<dbReference type="InterPro" id="IPR017903">
    <property type="entry name" value="COS_domain"/>
</dbReference>
<proteinExistence type="predicted"/>
<keyword evidence="8" id="KW-0863">Zinc-finger</keyword>
<dbReference type="SUPFAM" id="SSF57850">
    <property type="entry name" value="RING/U-box"/>
    <property type="match status" value="1"/>
</dbReference>
<evidence type="ECO:0000256" key="11">
    <source>
        <dbReference type="ARBA" id="ARBA00023179"/>
    </source>
</evidence>
<dbReference type="GO" id="GO:0005737">
    <property type="term" value="C:cytoplasm"/>
    <property type="evidence" value="ECO:0007669"/>
    <property type="project" value="UniProtKB-SubCell"/>
</dbReference>
<dbReference type="Gene3D" id="1.20.5.170">
    <property type="match status" value="1"/>
</dbReference>
<gene>
    <name evidence="15" type="primary">TRIM63</name>
</gene>
<dbReference type="Proteomes" id="UP000694382">
    <property type="component" value="Chromosome 23"/>
</dbReference>
<evidence type="ECO:0000256" key="8">
    <source>
        <dbReference type="ARBA" id="ARBA00022771"/>
    </source>
</evidence>
<evidence type="ECO:0000256" key="6">
    <source>
        <dbReference type="ARBA" id="ARBA00022679"/>
    </source>
</evidence>
<feature type="compositionally biased region" description="Acidic residues" evidence="14">
    <location>
        <begin position="323"/>
        <end position="344"/>
    </location>
</feature>
<accession>A0A8C3Q6H6</accession>